<evidence type="ECO:0000256" key="1">
    <source>
        <dbReference type="SAM" id="Phobius"/>
    </source>
</evidence>
<feature type="transmembrane region" description="Helical" evidence="1">
    <location>
        <begin position="272"/>
        <end position="294"/>
    </location>
</feature>
<dbReference type="AlphaFoldDB" id="A0AA37PHH1"/>
<keyword evidence="1" id="KW-0812">Transmembrane</keyword>
<dbReference type="EMBL" id="BQXU01000063">
    <property type="protein sequence ID" value="GKT52227.1"/>
    <property type="molecule type" value="Genomic_DNA"/>
</dbReference>
<dbReference type="Proteomes" id="UP001055115">
    <property type="component" value="Unassembled WGS sequence"/>
</dbReference>
<accession>A0AA37PHH1</accession>
<keyword evidence="1" id="KW-0472">Membrane</keyword>
<organism evidence="2 3">
    <name type="scientific">Colletotrichum spaethianum</name>
    <dbReference type="NCBI Taxonomy" id="700344"/>
    <lineage>
        <taxon>Eukaryota</taxon>
        <taxon>Fungi</taxon>
        <taxon>Dikarya</taxon>
        <taxon>Ascomycota</taxon>
        <taxon>Pezizomycotina</taxon>
        <taxon>Sordariomycetes</taxon>
        <taxon>Hypocreomycetidae</taxon>
        <taxon>Glomerellales</taxon>
        <taxon>Glomerellaceae</taxon>
        <taxon>Colletotrichum</taxon>
        <taxon>Colletotrichum spaethianum species complex</taxon>
    </lineage>
</organism>
<dbReference type="PANTHER" id="PTHR35041">
    <property type="entry name" value="MEDIATOR OF RNA POLYMERASE II TRANSCRIPTION SUBUNIT 1"/>
    <property type="match status" value="1"/>
</dbReference>
<reference evidence="2 3" key="1">
    <citation type="submission" date="2022-03" db="EMBL/GenBank/DDBJ databases">
        <title>Genome data of Colletotrichum spp.</title>
        <authorList>
            <person name="Utami Y.D."/>
            <person name="Hiruma K."/>
        </authorList>
    </citation>
    <scope>NUCLEOTIDE SEQUENCE [LARGE SCALE GENOMIC DNA]</scope>
    <source>
        <strain evidence="2 3">MAFF 239500</strain>
    </source>
</reference>
<sequence>MASIHSNASWSLDFEGPALQCSALGADDELRINVTESAAELCWGSGYCYQYMYWMPGSTIDLSPFQPDMNGSTRDDIHGPRDAPISLYVAVKNGQFTYPDFVFDSFTRCILYSASYHSEFNYRSGVQDIKTVTTLNKPNDPWFPTIASMSSFEDITRFRNGVGVPFQAVTNAFSSMLVGSVHIYRGAQGAPQVIQTQVGMTTLAKDLGFFENQTSNQPEGGHEIPTFLEEMFRNITLSLMSQAELNPAEPIQADIETHAYQNIYIYSATALWIAYGVAMGITFLSITIGTWAVAAAGSSYSSKFSTILRLAFNVHLSEYLELRDTGGEDPLPDRLENTIVVFPSRNVKGGEGRGSLLGNNEEGPSEL</sequence>
<evidence type="ECO:0000313" key="3">
    <source>
        <dbReference type="Proteomes" id="UP001055115"/>
    </source>
</evidence>
<protein>
    <submittedName>
        <fullName evidence="2">Uncharacterized protein</fullName>
    </submittedName>
</protein>
<evidence type="ECO:0000313" key="2">
    <source>
        <dbReference type="EMBL" id="GKT52227.1"/>
    </source>
</evidence>
<dbReference type="PANTHER" id="PTHR35041:SF6">
    <property type="entry name" value="FORMYLMETHIONINE DEFORMYLASE-LIKE PROTEIN-RELATED"/>
    <property type="match status" value="1"/>
</dbReference>
<dbReference type="GeneID" id="73333210"/>
<gene>
    <name evidence="2" type="ORF">ColSpa_12408</name>
</gene>
<dbReference type="RefSeq" id="XP_049134577.1">
    <property type="nucleotide sequence ID" value="XM_049278620.1"/>
</dbReference>
<keyword evidence="3" id="KW-1185">Reference proteome</keyword>
<keyword evidence="1" id="KW-1133">Transmembrane helix</keyword>
<proteinExistence type="predicted"/>
<comment type="caution">
    <text evidence="2">The sequence shown here is derived from an EMBL/GenBank/DDBJ whole genome shotgun (WGS) entry which is preliminary data.</text>
</comment>
<name>A0AA37PHH1_9PEZI</name>